<dbReference type="AlphaFoldDB" id="A0A3E4Z7B8"/>
<comment type="caution">
    <text evidence="1">The sequence shown here is derived from an EMBL/GenBank/DDBJ whole genome shotgun (WGS) entry which is preliminary data.</text>
</comment>
<gene>
    <name evidence="1" type="ORF">DXB87_10850</name>
</gene>
<protein>
    <submittedName>
        <fullName evidence="1">Uncharacterized protein</fullName>
    </submittedName>
</protein>
<dbReference type="RefSeq" id="WP_117702185.1">
    <property type="nucleotide sequence ID" value="NZ_DAWAMB010000084.1"/>
</dbReference>
<accession>A0A3E4Z7B8</accession>
<name>A0A3E4Z7B8_9BACT</name>
<evidence type="ECO:0000313" key="1">
    <source>
        <dbReference type="EMBL" id="RGM90391.1"/>
    </source>
</evidence>
<reference evidence="1 2" key="1">
    <citation type="submission" date="2018-08" db="EMBL/GenBank/DDBJ databases">
        <title>A genome reference for cultivated species of the human gut microbiota.</title>
        <authorList>
            <person name="Zou Y."/>
            <person name="Xue W."/>
            <person name="Luo G."/>
        </authorList>
    </citation>
    <scope>NUCLEOTIDE SEQUENCE [LARGE SCALE GENOMIC DNA]</scope>
    <source>
        <strain evidence="1 2">OM06-2</strain>
    </source>
</reference>
<proteinExistence type="predicted"/>
<sequence>MKREDIENAAKKEAEELACLVYYGGSAISQEDVENACVNVAEWRIDSVWHGVKEEPNYEEYFLYENAVHAYHVDGIYPSEDEPFAWDDYVKDWGLIRWAYIKDLIPNTEK</sequence>
<organism evidence="1 2">
    <name type="scientific">Phocaeicola plebeius</name>
    <dbReference type="NCBI Taxonomy" id="310297"/>
    <lineage>
        <taxon>Bacteria</taxon>
        <taxon>Pseudomonadati</taxon>
        <taxon>Bacteroidota</taxon>
        <taxon>Bacteroidia</taxon>
        <taxon>Bacteroidales</taxon>
        <taxon>Bacteroidaceae</taxon>
        <taxon>Phocaeicola</taxon>
    </lineage>
</organism>
<dbReference type="EMBL" id="QSTW01000013">
    <property type="protein sequence ID" value="RGM90391.1"/>
    <property type="molecule type" value="Genomic_DNA"/>
</dbReference>
<dbReference type="Proteomes" id="UP000260814">
    <property type="component" value="Unassembled WGS sequence"/>
</dbReference>
<evidence type="ECO:0000313" key="2">
    <source>
        <dbReference type="Proteomes" id="UP000260814"/>
    </source>
</evidence>